<feature type="region of interest" description="Disordered" evidence="2">
    <location>
        <begin position="1"/>
        <end position="188"/>
    </location>
</feature>
<evidence type="ECO:0000259" key="3">
    <source>
        <dbReference type="PROSITE" id="PS50089"/>
    </source>
</evidence>
<dbReference type="InterPro" id="IPR047153">
    <property type="entry name" value="TRIM45/56/19-like"/>
</dbReference>
<dbReference type="STRING" id="946122.A0A0C2X9P1"/>
<gene>
    <name evidence="4" type="ORF">M378DRAFT_10318</name>
</gene>
<feature type="compositionally biased region" description="Basic and acidic residues" evidence="2">
    <location>
        <begin position="536"/>
        <end position="552"/>
    </location>
</feature>
<dbReference type="InterPro" id="IPR001841">
    <property type="entry name" value="Znf_RING"/>
</dbReference>
<dbReference type="Gene3D" id="3.30.40.10">
    <property type="entry name" value="Zinc/RING finger domain, C3HC4 (zinc finger)"/>
    <property type="match status" value="1"/>
</dbReference>
<dbReference type="GO" id="GO:0061630">
    <property type="term" value="F:ubiquitin protein ligase activity"/>
    <property type="evidence" value="ECO:0007669"/>
    <property type="project" value="TreeGrafter"/>
</dbReference>
<keyword evidence="1" id="KW-0863">Zinc-finger</keyword>
<evidence type="ECO:0000256" key="2">
    <source>
        <dbReference type="SAM" id="MobiDB-lite"/>
    </source>
</evidence>
<sequence length="623" mass="69447">MSTSAQESNAHTSSILQSQAINSATQKRSLADDGEPTRHQKNKKRRKASNSSNLESNPSVVAVTSIPQPVPAVSTQPLDVTDSPSHRRDEKKKRKRKKRKMSVVTNSEFEDDRAKHKHANGSLSIAPASAASVVSQNSALPRRMKEDTEDLSDLEMSVALRNASEKKKGKEKALPRPPSPQDRNLAMSNRRSIPVDAAAAQEEIQRLKQHLEAQSQLLKKHKAYLTSMQHSLTCQICLDLLYKPFALASCGHVACYGCLVRWFTAPAPGELVPDNQNNNQNNAAPNGIIGNHVYKRKTCPICRARVIERPIEVWAIKDMVNTLVRSKLLDVVPSASAEDATNGRQANQASGSNGRTVQDPWEKVFRPARNVYGNNPWWHDWVGDADEVHERVEGELEEVGMYDTEDHVHRCLDCMHEIWGGQCSQCGRAYPGHPEADDEDGDASDSEEMMEFEEDTDEEIEYGLTLGEVLDRMYGDDQTTWEYGADGEEEEEEFFTDEEGADWGDDPVFGGMGAVIWQDAHDEEPGFAHVEEIHDDGEQHGGESSDNEDHYESSFIDDSEGDRERTGAAETVSGSEDEDMRNTAMQMGRAVRLGGRGARLVVDSEDEGEVRRAQQRNNNRRRV</sequence>
<feature type="domain" description="RING-type" evidence="3">
    <location>
        <begin position="234"/>
        <end position="303"/>
    </location>
</feature>
<dbReference type="EMBL" id="KN818238">
    <property type="protein sequence ID" value="KIL66016.1"/>
    <property type="molecule type" value="Genomic_DNA"/>
</dbReference>
<feature type="compositionally biased region" description="Polar residues" evidence="2">
    <location>
        <begin position="1"/>
        <end position="28"/>
    </location>
</feature>
<feature type="compositionally biased region" description="Low complexity" evidence="2">
    <location>
        <begin position="122"/>
        <end position="139"/>
    </location>
</feature>
<protein>
    <recommendedName>
        <fullName evidence="3">RING-type domain-containing protein</fullName>
    </recommendedName>
</protein>
<accession>A0A0C2X9P1</accession>
<proteinExistence type="predicted"/>
<feature type="compositionally biased region" description="Acidic residues" evidence="2">
    <location>
        <begin position="436"/>
        <end position="458"/>
    </location>
</feature>
<feature type="compositionally biased region" description="Polar residues" evidence="2">
    <location>
        <begin position="342"/>
        <end position="356"/>
    </location>
</feature>
<keyword evidence="1" id="KW-0862">Zinc</keyword>
<dbReference type="OrthoDB" id="6105938at2759"/>
<dbReference type="InParanoid" id="A0A0C2X9P1"/>
<feature type="compositionally biased region" description="Basic and acidic residues" evidence="2">
    <location>
        <begin position="29"/>
        <end position="38"/>
    </location>
</feature>
<keyword evidence="1" id="KW-0479">Metal-binding</keyword>
<evidence type="ECO:0000313" key="5">
    <source>
        <dbReference type="Proteomes" id="UP000054549"/>
    </source>
</evidence>
<reference evidence="4 5" key="1">
    <citation type="submission" date="2014-04" db="EMBL/GenBank/DDBJ databases">
        <title>Evolutionary Origins and Diversification of the Mycorrhizal Mutualists.</title>
        <authorList>
            <consortium name="DOE Joint Genome Institute"/>
            <consortium name="Mycorrhizal Genomics Consortium"/>
            <person name="Kohler A."/>
            <person name="Kuo A."/>
            <person name="Nagy L.G."/>
            <person name="Floudas D."/>
            <person name="Copeland A."/>
            <person name="Barry K.W."/>
            <person name="Cichocki N."/>
            <person name="Veneault-Fourrey C."/>
            <person name="LaButti K."/>
            <person name="Lindquist E.A."/>
            <person name="Lipzen A."/>
            <person name="Lundell T."/>
            <person name="Morin E."/>
            <person name="Murat C."/>
            <person name="Riley R."/>
            <person name="Ohm R."/>
            <person name="Sun H."/>
            <person name="Tunlid A."/>
            <person name="Henrissat B."/>
            <person name="Grigoriev I.V."/>
            <person name="Hibbett D.S."/>
            <person name="Martin F."/>
        </authorList>
    </citation>
    <scope>NUCLEOTIDE SEQUENCE [LARGE SCALE GENOMIC DNA]</scope>
    <source>
        <strain evidence="4 5">Koide BX008</strain>
    </source>
</reference>
<dbReference type="PANTHER" id="PTHR25462">
    <property type="entry name" value="BONUS, ISOFORM C-RELATED"/>
    <property type="match status" value="1"/>
</dbReference>
<evidence type="ECO:0000313" key="4">
    <source>
        <dbReference type="EMBL" id="KIL66016.1"/>
    </source>
</evidence>
<dbReference type="InterPro" id="IPR013083">
    <property type="entry name" value="Znf_RING/FYVE/PHD"/>
</dbReference>
<feature type="region of interest" description="Disordered" evidence="2">
    <location>
        <begin position="431"/>
        <end position="458"/>
    </location>
</feature>
<feature type="compositionally biased region" description="Basic residues" evidence="2">
    <location>
        <begin position="89"/>
        <end position="101"/>
    </location>
</feature>
<dbReference type="PROSITE" id="PS50089">
    <property type="entry name" value="ZF_RING_2"/>
    <property type="match status" value="1"/>
</dbReference>
<feature type="region of interest" description="Disordered" evidence="2">
    <location>
        <begin position="604"/>
        <end position="623"/>
    </location>
</feature>
<feature type="region of interest" description="Disordered" evidence="2">
    <location>
        <begin position="335"/>
        <end position="360"/>
    </location>
</feature>
<dbReference type="GO" id="GO:0008270">
    <property type="term" value="F:zinc ion binding"/>
    <property type="evidence" value="ECO:0007669"/>
    <property type="project" value="UniProtKB-KW"/>
</dbReference>
<dbReference type="HOGENOM" id="CLU_018730_0_0_1"/>
<evidence type="ECO:0000256" key="1">
    <source>
        <dbReference type="PROSITE-ProRule" id="PRU00175"/>
    </source>
</evidence>
<dbReference type="Proteomes" id="UP000054549">
    <property type="component" value="Unassembled WGS sequence"/>
</dbReference>
<name>A0A0C2X9P1_AMAMK</name>
<feature type="compositionally biased region" description="Basic residues" evidence="2">
    <location>
        <begin position="39"/>
        <end position="48"/>
    </location>
</feature>
<feature type="compositionally biased region" description="Basic and acidic residues" evidence="2">
    <location>
        <begin position="163"/>
        <end position="174"/>
    </location>
</feature>
<dbReference type="Pfam" id="PF13923">
    <property type="entry name" value="zf-C3HC4_2"/>
    <property type="match status" value="1"/>
</dbReference>
<dbReference type="PANTHER" id="PTHR25462:SF296">
    <property type="entry name" value="MEIOTIC P26, ISOFORM F"/>
    <property type="match status" value="1"/>
</dbReference>
<organism evidence="4 5">
    <name type="scientific">Amanita muscaria (strain Koide BX008)</name>
    <dbReference type="NCBI Taxonomy" id="946122"/>
    <lineage>
        <taxon>Eukaryota</taxon>
        <taxon>Fungi</taxon>
        <taxon>Dikarya</taxon>
        <taxon>Basidiomycota</taxon>
        <taxon>Agaricomycotina</taxon>
        <taxon>Agaricomycetes</taxon>
        <taxon>Agaricomycetidae</taxon>
        <taxon>Agaricales</taxon>
        <taxon>Pluteineae</taxon>
        <taxon>Amanitaceae</taxon>
        <taxon>Amanita</taxon>
    </lineage>
</organism>
<dbReference type="AlphaFoldDB" id="A0A0C2X9P1"/>
<dbReference type="SUPFAM" id="SSF57850">
    <property type="entry name" value="RING/U-box"/>
    <property type="match status" value="1"/>
</dbReference>
<dbReference type="SMART" id="SM00184">
    <property type="entry name" value="RING"/>
    <property type="match status" value="1"/>
</dbReference>
<keyword evidence="5" id="KW-1185">Reference proteome</keyword>
<feature type="region of interest" description="Disordered" evidence="2">
    <location>
        <begin position="536"/>
        <end position="596"/>
    </location>
</feature>